<protein>
    <submittedName>
        <fullName evidence="3">Uncharacterized protein</fullName>
    </submittedName>
</protein>
<dbReference type="EMBL" id="JBBJBU010000009">
    <property type="protein sequence ID" value="KAK7203990.1"/>
    <property type="molecule type" value="Genomic_DNA"/>
</dbReference>
<reference evidence="3 4" key="1">
    <citation type="submission" date="2024-03" db="EMBL/GenBank/DDBJ databases">
        <title>Genome-scale model development and genomic sequencing of the oleaginous clade Lipomyces.</title>
        <authorList>
            <consortium name="Lawrence Berkeley National Laboratory"/>
            <person name="Czajka J.J."/>
            <person name="Han Y."/>
            <person name="Kim J."/>
            <person name="Mondo S.J."/>
            <person name="Hofstad B.A."/>
            <person name="Robles A."/>
            <person name="Haridas S."/>
            <person name="Riley R."/>
            <person name="LaButti K."/>
            <person name="Pangilinan J."/>
            <person name="Andreopoulos W."/>
            <person name="Lipzen A."/>
            <person name="Yan J."/>
            <person name="Wang M."/>
            <person name="Ng V."/>
            <person name="Grigoriev I.V."/>
            <person name="Spatafora J.W."/>
            <person name="Magnuson J.K."/>
            <person name="Baker S.E."/>
            <person name="Pomraning K.R."/>
        </authorList>
    </citation>
    <scope>NUCLEOTIDE SEQUENCE [LARGE SCALE GENOMIC DNA]</scope>
    <source>
        <strain evidence="3 4">Phaff 52-87</strain>
    </source>
</reference>
<feature type="domain" description="Mitochondrial splicing suppressor 51 zinc-finger" evidence="1">
    <location>
        <begin position="130"/>
        <end position="180"/>
    </location>
</feature>
<dbReference type="InterPro" id="IPR032717">
    <property type="entry name" value="Mss51_Znf"/>
</dbReference>
<gene>
    <name evidence="3" type="ORF">BZA70DRAFT_197314</name>
</gene>
<accession>A0ABR1F2F4</accession>
<dbReference type="InterPro" id="IPR046824">
    <property type="entry name" value="Mss51-like_C"/>
</dbReference>
<dbReference type="RefSeq" id="XP_064767023.1">
    <property type="nucleotide sequence ID" value="XM_064910088.1"/>
</dbReference>
<dbReference type="Pfam" id="PF20179">
    <property type="entry name" value="MSS51_C"/>
    <property type="match status" value="1"/>
</dbReference>
<dbReference type="Proteomes" id="UP001498771">
    <property type="component" value="Unassembled WGS sequence"/>
</dbReference>
<evidence type="ECO:0000313" key="3">
    <source>
        <dbReference type="EMBL" id="KAK7203990.1"/>
    </source>
</evidence>
<feature type="domain" description="Mitochondrial splicing suppressor 51-like C-terminal" evidence="2">
    <location>
        <begin position="234"/>
        <end position="458"/>
    </location>
</feature>
<organism evidence="3 4">
    <name type="scientific">Myxozyma melibiosi</name>
    <dbReference type="NCBI Taxonomy" id="54550"/>
    <lineage>
        <taxon>Eukaryota</taxon>
        <taxon>Fungi</taxon>
        <taxon>Dikarya</taxon>
        <taxon>Ascomycota</taxon>
        <taxon>Saccharomycotina</taxon>
        <taxon>Lipomycetes</taxon>
        <taxon>Lipomycetales</taxon>
        <taxon>Lipomycetaceae</taxon>
        <taxon>Myxozyma</taxon>
    </lineage>
</organism>
<comment type="caution">
    <text evidence="3">The sequence shown here is derived from an EMBL/GenBank/DDBJ whole genome shotgun (WGS) entry which is preliminary data.</text>
</comment>
<evidence type="ECO:0000313" key="4">
    <source>
        <dbReference type="Proteomes" id="UP001498771"/>
    </source>
</evidence>
<dbReference type="PANTHER" id="PTHR28069:SF1">
    <property type="entry name" value="PROTEIN MSS51, MITOCHONDRIAL"/>
    <property type="match status" value="1"/>
</dbReference>
<proteinExistence type="predicted"/>
<evidence type="ECO:0000259" key="1">
    <source>
        <dbReference type="Pfam" id="PF13824"/>
    </source>
</evidence>
<sequence length="489" mass="56037">MAHCRVRVRPYSARQIARVGRRDECVAGGMRTYTSLTRGSTRAAVSGFSMVAGKRPVVKSRARMGEKNGVMVMGSRGFILTPFKWILGFYEGKTKKEGEEPTFENRFHPWDESPAPALRNRAAAIKEMAKCPVTGLSIEFTCPNCGIPTHHDEKSWESDKHHHEDVCEKLMLGNIYEHDIRSGREFPEFDLPPAQTNEVLVNFMNWDNFLYTRDFHSMDTDFELANATKVLTYPVTIASVMHQQSPHTLASKRLTIEGLKTLAALRYTLFPATPHARAGSNIGGESVYEGQPMRIFILGARSEAQLPGQVWRQMLFVFNRPNMHIHFIGPEALYDRRKKQYVYSPRAVHHRVAPNLAVSYHSDYFHVVHESQTFTPYDPYYDVFFLFHPGLGAPEAMDQWEKSLPALLETKCGVFVTGFHEADSKRDWEWVNEKFGEELDVLLQPGHNPFQSQKWEINDMQPDDPYQVNQQIFGIRGKRYPAVFHSYST</sequence>
<name>A0ABR1F2F4_9ASCO</name>
<dbReference type="PANTHER" id="PTHR28069">
    <property type="entry name" value="GH20023P"/>
    <property type="match status" value="1"/>
</dbReference>
<dbReference type="Pfam" id="PF13824">
    <property type="entry name" value="zf-Mss51"/>
    <property type="match status" value="1"/>
</dbReference>
<keyword evidence="4" id="KW-1185">Reference proteome</keyword>
<evidence type="ECO:0000259" key="2">
    <source>
        <dbReference type="Pfam" id="PF20179"/>
    </source>
</evidence>
<dbReference type="GeneID" id="90035600"/>